<evidence type="ECO:0000313" key="5">
    <source>
        <dbReference type="Proteomes" id="UP000199518"/>
    </source>
</evidence>
<dbReference type="EMBL" id="FOQD01000006">
    <property type="protein sequence ID" value="SFI14067.1"/>
    <property type="molecule type" value="Genomic_DNA"/>
</dbReference>
<evidence type="ECO:0000256" key="2">
    <source>
        <dbReference type="SAM" id="SignalP"/>
    </source>
</evidence>
<protein>
    <submittedName>
        <fullName evidence="4">Outer membrane protein assembly factor BamB, contains PQQ-like beta-propeller repeat</fullName>
    </submittedName>
</protein>
<dbReference type="InterPro" id="IPR015943">
    <property type="entry name" value="WD40/YVTN_repeat-like_dom_sf"/>
</dbReference>
<keyword evidence="2" id="KW-0732">Signal</keyword>
<sequence>MMSTPFRGCGNRLCRPWPILALAGLWFTLAASSASAQFGPPIIGLDPELAAAESQPARRLPRDPLTHASFLKAQEAIAGGDVVLGLETLQQLLEEDSDFFVIEGGVPKSLFQQIEQVLRQQNAEYERLFGPAARQLLTQARTEQNALQFEELVRRYGMTGAGAAALAELARIDRDRGEPTRAARELEQLASHPQTADQKSLLTEAARLLAATGNSAQALQLLQRTPALFPDQAANTALVARAAKQAGQIASTPRLYEWRLPYGDVDHISQTSPAPALNDTAWQVPLVHDVYDFWLLEAPDVGHRLGEDTRSLMTATEQRVRAPAERLAMPAARPLIVNNLAITSGPGSVKAFDLNTGELVWNGLVIDETFDYLTKWSYSAGEATDSVREEMRDLFAAVRGWRDLTSSSISTDGERVYSITNCQLVGTTSPQRMMQNTQRHPLLPQRSNRLIAYDLATEGKIVWPLRAAPTGVDDNPLGENREIFFLGAPLPVAGHLYVLGEERGQVQLFELDPTTGSILWTVGLLNPDRDLVMDDARRLAGLMPAYSDGLLICPTGEGSLTAVDPVKRQVVWTHFYASPSLLPFRSQNLMLRMIRPQSQAPLQSREELLGDQRWFDSRIMVAGPYVVFTPPDDDVLVCLNVRDGTSVLKERTPRGQMTYAATIFQDQLILVGRSEISCLSLSGGAPLWKRSVPIPAPSGRGVRMGDQYLQPLQTGEIAVIDLPAGRLLTRLPLPSGRIPGNLSSANGRLIVQYGNGLAGFQSLESLQKEIAQRLSQKTNDPQGLALRGAWELQQGDLQHGLADLNQSVSAAPAAVSQKVLIWSLLDGLRTDFAAYRAQAEKIEPALEGSEQRLQFLRTYAQGLQNAGEPAAAFNDYLKILQLLTWPEKLVDLDSRWAATDSRWVLARLEELLELPDPAMRNKLRTALAAWVQNSDPALLLKLLPGFGPDWVDPRLVVNRLAEIPLGNHNWHNREAVLRPLTASADPAVRATAAAQLVKLAVQTGDGETLRQMLAVLDASPARLPAPWQQSSADLARETRIEPRAAKLLNASIQWPQQVSLAEQQGSPGRSALYQIPLLGPASPALQGWTFFLDQAGVNIEIFDANGVHCGRVPTGYPGVRYAIDTDLGRYLCMQDHLVLIVMLDRFLLLDFLSDPRSPQLVVNRQISGEEDSLFNGRAAFSGQARVGLRSCLVELRPGRLGGNVGPLTDSIVCYSSGSDLIAINPITGNDLWRRRDLVAGSEVFGDKQYVVVKPPDQDVLQVYRAMDGALLFTRKLPAGVLTSLERMNGDWGRRLPIVENRPTDLVWSLYDPITDKADWSQTVPTGTRWSVVGGQDIAFYRPDQRLTVYSGHSGKPRFETRIPLMQKVEQFTLLEYPENWIFLTSTHRVDTIRRQAFGVRAHDLVLAEVDGQVSGLDRRDGRVLWSKEVATQDVVTQCPQRWPILVFARGRGRMESLILNRFTGAVIRSHSSPDDGTGISWLTETQPLRVQLKFAQDRVSLVFGDPPPMATGKKPATAPPQNESPN</sequence>
<reference evidence="5" key="1">
    <citation type="submission" date="2016-10" db="EMBL/GenBank/DDBJ databases">
        <authorList>
            <person name="Varghese N."/>
            <person name="Submissions S."/>
        </authorList>
    </citation>
    <scope>NUCLEOTIDE SEQUENCE [LARGE SCALE GENOMIC DNA]</scope>
    <source>
        <strain evidence="5">DSM 26348</strain>
    </source>
</reference>
<dbReference type="InterPro" id="IPR002372">
    <property type="entry name" value="PQQ_rpt_dom"/>
</dbReference>
<feature type="chain" id="PRO_5011618378" evidence="2">
    <location>
        <begin position="37"/>
        <end position="1526"/>
    </location>
</feature>
<feature type="domain" description="Pyrrolo-quinoline quinone repeat" evidence="3">
    <location>
        <begin position="1309"/>
        <end position="1472"/>
    </location>
</feature>
<feature type="region of interest" description="Disordered" evidence="1">
    <location>
        <begin position="1503"/>
        <end position="1526"/>
    </location>
</feature>
<dbReference type="PANTHER" id="PTHR34512:SF30">
    <property type="entry name" value="OUTER MEMBRANE PROTEIN ASSEMBLY FACTOR BAMB"/>
    <property type="match status" value="1"/>
</dbReference>
<dbReference type="SUPFAM" id="SSF50998">
    <property type="entry name" value="Quinoprotein alcohol dehydrogenase-like"/>
    <property type="match status" value="2"/>
</dbReference>
<dbReference type="Pfam" id="PF13360">
    <property type="entry name" value="PQQ_2"/>
    <property type="match status" value="2"/>
</dbReference>
<feature type="domain" description="Pyrrolo-quinoline quinone repeat" evidence="3">
    <location>
        <begin position="449"/>
        <end position="590"/>
    </location>
</feature>
<evidence type="ECO:0000259" key="3">
    <source>
        <dbReference type="Pfam" id="PF13360"/>
    </source>
</evidence>
<proteinExistence type="predicted"/>
<evidence type="ECO:0000256" key="1">
    <source>
        <dbReference type="SAM" id="MobiDB-lite"/>
    </source>
</evidence>
<dbReference type="InterPro" id="IPR011047">
    <property type="entry name" value="Quinoprotein_ADH-like_sf"/>
</dbReference>
<gene>
    <name evidence="4" type="ORF">SAMN05421753_1065</name>
</gene>
<dbReference type="Proteomes" id="UP000199518">
    <property type="component" value="Unassembled WGS sequence"/>
</dbReference>
<organism evidence="4 5">
    <name type="scientific">Planctomicrobium piriforme</name>
    <dbReference type="NCBI Taxonomy" id="1576369"/>
    <lineage>
        <taxon>Bacteria</taxon>
        <taxon>Pseudomonadati</taxon>
        <taxon>Planctomycetota</taxon>
        <taxon>Planctomycetia</taxon>
        <taxon>Planctomycetales</taxon>
        <taxon>Planctomycetaceae</taxon>
        <taxon>Planctomicrobium</taxon>
    </lineage>
</organism>
<dbReference type="PANTHER" id="PTHR34512">
    <property type="entry name" value="CELL SURFACE PROTEIN"/>
    <property type="match status" value="1"/>
</dbReference>
<evidence type="ECO:0000313" key="4">
    <source>
        <dbReference type="EMBL" id="SFI14067.1"/>
    </source>
</evidence>
<dbReference type="OrthoDB" id="242013at2"/>
<dbReference type="Gene3D" id="2.130.10.10">
    <property type="entry name" value="YVTN repeat-like/Quinoprotein amine dehydrogenase"/>
    <property type="match status" value="2"/>
</dbReference>
<feature type="signal peptide" evidence="2">
    <location>
        <begin position="1"/>
        <end position="36"/>
    </location>
</feature>
<keyword evidence="5" id="KW-1185">Reference proteome</keyword>
<dbReference type="InterPro" id="IPR018391">
    <property type="entry name" value="PQQ_b-propeller_rpt"/>
</dbReference>
<accession>A0A1I3FSH6</accession>
<name>A0A1I3FSH6_9PLAN</name>
<dbReference type="SMART" id="SM00564">
    <property type="entry name" value="PQQ"/>
    <property type="match status" value="4"/>
</dbReference>
<dbReference type="RefSeq" id="WP_092049332.1">
    <property type="nucleotide sequence ID" value="NZ_FOQD01000006.1"/>
</dbReference>